<dbReference type="NCBIfam" id="NF010433">
    <property type="entry name" value="PRK13859.1"/>
    <property type="match status" value="1"/>
</dbReference>
<reference evidence="1" key="1">
    <citation type="journal article" date="2019" name="Phytopathology">
        <title>A Novel Group of Rhizobium tumorigenes-Like Agrobacteria Associated with Crown Gall Disease of Rhododendron and Blueberry.</title>
        <authorList>
            <person name="Kuzmanovic N."/>
            <person name="Behrens P."/>
            <person name="Idczak E."/>
            <person name="Wagner S."/>
            <person name="Gotz M."/>
            <person name="Sproer C."/>
            <person name="Bunk B."/>
            <person name="Overmann J."/>
            <person name="Smalla K."/>
        </authorList>
    </citation>
    <scope>NUCLEOTIDE SEQUENCE</scope>
    <source>
        <strain evidence="1">Rho-6.2</strain>
    </source>
</reference>
<evidence type="ECO:0000313" key="2">
    <source>
        <dbReference type="Proteomes" id="UP000318939"/>
    </source>
</evidence>
<reference evidence="1" key="2">
    <citation type="journal article" date="2023" name="MicrobiologyOpen">
        <title>Genomics of the tumorigenes clade of the family Rhizobiaceae and description of Rhizobium rhododendri sp. nov.</title>
        <authorList>
            <person name="Kuzmanovic N."/>
            <person name="diCenzo G.C."/>
            <person name="Bunk B."/>
            <person name="Sproeer C."/>
            <person name="Fruehling A."/>
            <person name="Neumann-Schaal M."/>
            <person name="Overmann J."/>
            <person name="Smalla K."/>
        </authorList>
    </citation>
    <scope>NUCLEOTIDE SEQUENCE</scope>
    <source>
        <strain evidence="1">Rho-6.2</strain>
        <plasmid evidence="1">pTi6.2</plasmid>
    </source>
</reference>
<sequence length="52" mass="5571">MKYFLVILSLCLASCQTNDKLASCSGPIFSLNTGRWQPSPADLKPTDAGITP</sequence>
<dbReference type="EMBL" id="CP117269">
    <property type="protein sequence ID" value="WFS26149.1"/>
    <property type="molecule type" value="Genomic_DNA"/>
</dbReference>
<keyword evidence="2" id="KW-1185">Reference proteome</keyword>
<organism evidence="1 2">
    <name type="scientific">Rhizobium rhododendri</name>
    <dbReference type="NCBI Taxonomy" id="2506430"/>
    <lineage>
        <taxon>Bacteria</taxon>
        <taxon>Pseudomonadati</taxon>
        <taxon>Pseudomonadota</taxon>
        <taxon>Alphaproteobacteria</taxon>
        <taxon>Hyphomicrobiales</taxon>
        <taxon>Rhizobiaceae</taxon>
        <taxon>Rhizobium/Agrobacterium group</taxon>
        <taxon>Rhizobium</taxon>
    </lineage>
</organism>
<geneLocation type="plasmid" evidence="1 2">
    <name>pTi6.2</name>
</geneLocation>
<name>A0ABY8ITK1_9HYPH</name>
<keyword evidence="1" id="KW-0614">Plasmid</keyword>
<dbReference type="Proteomes" id="UP000318939">
    <property type="component" value="Plasmid pTi6.2"/>
</dbReference>
<accession>A0ABY8ITK1</accession>
<dbReference type="Pfam" id="PF17413">
    <property type="entry name" value="VirB7"/>
    <property type="match status" value="1"/>
</dbReference>
<proteinExistence type="predicted"/>
<evidence type="ECO:0000313" key="1">
    <source>
        <dbReference type="EMBL" id="WFS26149.1"/>
    </source>
</evidence>
<gene>
    <name evidence="1" type="ORF">PR018_26030</name>
</gene>
<keyword evidence="1" id="KW-0449">Lipoprotein</keyword>
<dbReference type="RefSeq" id="WP_142832342.1">
    <property type="nucleotide sequence ID" value="NZ_CP117269.1"/>
</dbReference>
<protein>
    <submittedName>
        <fullName evidence="1">Type IV secretion system lipoprotein VirB7</fullName>
    </submittedName>
</protein>
<dbReference type="InterPro" id="IPR035545">
    <property type="entry name" value="VirB7"/>
</dbReference>